<protein>
    <submittedName>
        <fullName evidence="1">Uncharacterized protein</fullName>
    </submittedName>
</protein>
<keyword evidence="2" id="KW-1185">Reference proteome</keyword>
<organism evidence="1 2">
    <name type="scientific">Hymenobacter busanensis</name>
    <dbReference type="NCBI Taxonomy" id="2607656"/>
    <lineage>
        <taxon>Bacteria</taxon>
        <taxon>Pseudomonadati</taxon>
        <taxon>Bacteroidota</taxon>
        <taxon>Cytophagia</taxon>
        <taxon>Cytophagales</taxon>
        <taxon>Hymenobacteraceae</taxon>
        <taxon>Hymenobacter</taxon>
    </lineage>
</organism>
<evidence type="ECO:0000313" key="1">
    <source>
        <dbReference type="EMBL" id="KAA9333427.1"/>
    </source>
</evidence>
<name>A0A7L5A0G2_9BACT</name>
<gene>
    <name evidence="1" type="ORF">F0P96_10685</name>
</gene>
<accession>A0A7L5A0G2</accession>
<reference evidence="1 2" key="1">
    <citation type="submission" date="2019-09" db="EMBL/GenBank/DDBJ databases">
        <title>Genome sequence of Hymenobacter sp. M3.</title>
        <authorList>
            <person name="Srinivasan S."/>
        </authorList>
    </citation>
    <scope>NUCLEOTIDE SEQUENCE [LARGE SCALE GENOMIC DNA]</scope>
    <source>
        <strain evidence="1 2">M3</strain>
    </source>
</reference>
<proteinExistence type="predicted"/>
<comment type="caution">
    <text evidence="1">The sequence shown here is derived from an EMBL/GenBank/DDBJ whole genome shotgun (WGS) entry which is preliminary data.</text>
</comment>
<dbReference type="EMBL" id="VTWU01000003">
    <property type="protein sequence ID" value="KAA9333427.1"/>
    <property type="molecule type" value="Genomic_DNA"/>
</dbReference>
<evidence type="ECO:0000313" key="2">
    <source>
        <dbReference type="Proteomes" id="UP000326380"/>
    </source>
</evidence>
<dbReference type="RefSeq" id="WP_151078848.1">
    <property type="nucleotide sequence ID" value="NZ_CP047647.1"/>
</dbReference>
<sequence length="110" mass="12172">MSNNLDHFRGCLACESERLAQIMPLNRGWQGNIEEGPHTCAKAEDRQIIDMVLEGTAQGAVLNGMRTDNEAVKVLRAALTEAEHLSGYDDRKAFSVLAEAVSEYLSTKYE</sequence>
<dbReference type="Proteomes" id="UP000326380">
    <property type="component" value="Unassembled WGS sequence"/>
</dbReference>
<dbReference type="AlphaFoldDB" id="A0A7L5A0G2"/>